<dbReference type="AlphaFoldDB" id="A0A9J6EXD6"/>
<keyword evidence="2" id="KW-1185">Reference proteome</keyword>
<dbReference type="VEuPathDB" id="VectorBase:LOC119159758"/>
<protein>
    <submittedName>
        <fullName evidence="1">Uncharacterized protein</fullName>
    </submittedName>
</protein>
<name>A0A9J6EXD6_RHIMP</name>
<comment type="caution">
    <text evidence="1">The sequence shown here is derived from an EMBL/GenBank/DDBJ whole genome shotgun (WGS) entry which is preliminary data.</text>
</comment>
<evidence type="ECO:0000313" key="1">
    <source>
        <dbReference type="EMBL" id="KAH8039094.1"/>
    </source>
</evidence>
<proteinExistence type="predicted"/>
<sequence length="259" mass="28370">MISGGIFYTAAYGDTNGNGGVITKCWRHCHFGSASDGIHHSRQHHHHHPDWPHYLTPVLIACTTRYVHCAKERLQALGLLLLGFEGAGIGELRGCNGVCDDDLHRTYGVPRSGSHGGAGQVQIGFASGRSLEPLARTALGHPSVSIAKSLHVSQPIVHSLHQRILRTCCFLWLLRSLLIGIGRLAHATDNGFISHFFVHDDAFVRSNDLMDAEAIGNLICHGTKFAPCTGQRRRHCAVTSMVIKCAYRRTFFRFCGISA</sequence>
<reference evidence="1" key="2">
    <citation type="submission" date="2021-09" db="EMBL/GenBank/DDBJ databases">
        <authorList>
            <person name="Jia N."/>
            <person name="Wang J."/>
            <person name="Shi W."/>
            <person name="Du L."/>
            <person name="Sun Y."/>
            <person name="Zhan W."/>
            <person name="Jiang J."/>
            <person name="Wang Q."/>
            <person name="Zhang B."/>
            <person name="Ji P."/>
            <person name="Sakyi L.B."/>
            <person name="Cui X."/>
            <person name="Yuan T."/>
            <person name="Jiang B."/>
            <person name="Yang W."/>
            <person name="Lam T.T.-Y."/>
            <person name="Chang Q."/>
            <person name="Ding S."/>
            <person name="Wang X."/>
            <person name="Zhu J."/>
            <person name="Ruan X."/>
            <person name="Zhao L."/>
            <person name="Wei J."/>
            <person name="Que T."/>
            <person name="Du C."/>
            <person name="Cheng J."/>
            <person name="Dai P."/>
            <person name="Han X."/>
            <person name="Huang E."/>
            <person name="Gao Y."/>
            <person name="Liu J."/>
            <person name="Shao H."/>
            <person name="Ye R."/>
            <person name="Li L."/>
            <person name="Wei W."/>
            <person name="Wang X."/>
            <person name="Wang C."/>
            <person name="Huo Q."/>
            <person name="Li W."/>
            <person name="Guo W."/>
            <person name="Chen H."/>
            <person name="Chen S."/>
            <person name="Zhou L."/>
            <person name="Zhou L."/>
            <person name="Ni X."/>
            <person name="Tian J."/>
            <person name="Zhou Y."/>
            <person name="Sheng Y."/>
            <person name="Liu T."/>
            <person name="Pan Y."/>
            <person name="Xia L."/>
            <person name="Li J."/>
            <person name="Zhao F."/>
            <person name="Cao W."/>
        </authorList>
    </citation>
    <scope>NUCLEOTIDE SEQUENCE</scope>
    <source>
        <strain evidence="1">Rmic-2018</strain>
        <tissue evidence="1">Larvae</tissue>
    </source>
</reference>
<accession>A0A9J6EXD6</accession>
<gene>
    <name evidence="1" type="ORF">HPB51_005055</name>
</gene>
<reference evidence="1" key="1">
    <citation type="journal article" date="2020" name="Cell">
        <title>Large-Scale Comparative Analyses of Tick Genomes Elucidate Their Genetic Diversity and Vector Capacities.</title>
        <authorList>
            <consortium name="Tick Genome and Microbiome Consortium (TIGMIC)"/>
            <person name="Jia N."/>
            <person name="Wang J."/>
            <person name="Shi W."/>
            <person name="Du L."/>
            <person name="Sun Y."/>
            <person name="Zhan W."/>
            <person name="Jiang J.F."/>
            <person name="Wang Q."/>
            <person name="Zhang B."/>
            <person name="Ji P."/>
            <person name="Bell-Sakyi L."/>
            <person name="Cui X.M."/>
            <person name="Yuan T.T."/>
            <person name="Jiang B.G."/>
            <person name="Yang W.F."/>
            <person name="Lam T.T."/>
            <person name="Chang Q.C."/>
            <person name="Ding S.J."/>
            <person name="Wang X.J."/>
            <person name="Zhu J.G."/>
            <person name="Ruan X.D."/>
            <person name="Zhao L."/>
            <person name="Wei J.T."/>
            <person name="Ye R.Z."/>
            <person name="Que T.C."/>
            <person name="Du C.H."/>
            <person name="Zhou Y.H."/>
            <person name="Cheng J.X."/>
            <person name="Dai P.F."/>
            <person name="Guo W.B."/>
            <person name="Han X.H."/>
            <person name="Huang E.J."/>
            <person name="Li L.F."/>
            <person name="Wei W."/>
            <person name="Gao Y.C."/>
            <person name="Liu J.Z."/>
            <person name="Shao H.Z."/>
            <person name="Wang X."/>
            <person name="Wang C.C."/>
            <person name="Yang T.C."/>
            <person name="Huo Q.B."/>
            <person name="Li W."/>
            <person name="Chen H.Y."/>
            <person name="Chen S.E."/>
            <person name="Zhou L.G."/>
            <person name="Ni X.B."/>
            <person name="Tian J.H."/>
            <person name="Sheng Y."/>
            <person name="Liu T."/>
            <person name="Pan Y.S."/>
            <person name="Xia L.Y."/>
            <person name="Li J."/>
            <person name="Zhao F."/>
            <person name="Cao W.C."/>
        </authorList>
    </citation>
    <scope>NUCLEOTIDE SEQUENCE</scope>
    <source>
        <strain evidence="1">Rmic-2018</strain>
    </source>
</reference>
<dbReference type="EMBL" id="JABSTU010000001">
    <property type="protein sequence ID" value="KAH8039094.1"/>
    <property type="molecule type" value="Genomic_DNA"/>
</dbReference>
<organism evidence="1 2">
    <name type="scientific">Rhipicephalus microplus</name>
    <name type="common">Cattle tick</name>
    <name type="synonym">Boophilus microplus</name>
    <dbReference type="NCBI Taxonomy" id="6941"/>
    <lineage>
        <taxon>Eukaryota</taxon>
        <taxon>Metazoa</taxon>
        <taxon>Ecdysozoa</taxon>
        <taxon>Arthropoda</taxon>
        <taxon>Chelicerata</taxon>
        <taxon>Arachnida</taxon>
        <taxon>Acari</taxon>
        <taxon>Parasitiformes</taxon>
        <taxon>Ixodida</taxon>
        <taxon>Ixodoidea</taxon>
        <taxon>Ixodidae</taxon>
        <taxon>Rhipicephalinae</taxon>
        <taxon>Rhipicephalus</taxon>
        <taxon>Boophilus</taxon>
    </lineage>
</organism>
<evidence type="ECO:0000313" key="2">
    <source>
        <dbReference type="Proteomes" id="UP000821866"/>
    </source>
</evidence>
<dbReference type="Proteomes" id="UP000821866">
    <property type="component" value="Chromosome 1"/>
</dbReference>